<evidence type="ECO:0000259" key="3">
    <source>
        <dbReference type="PROSITE" id="PS51192"/>
    </source>
</evidence>
<dbReference type="PROSITE" id="PS51194">
    <property type="entry name" value="HELICASE_CTER"/>
    <property type="match status" value="1"/>
</dbReference>
<dbReference type="CDD" id="cd18797">
    <property type="entry name" value="SF2_C_Hrq"/>
    <property type="match status" value="1"/>
</dbReference>
<keyword evidence="5" id="KW-0378">Hydrolase</keyword>
<dbReference type="PANTHER" id="PTHR47957:SF3">
    <property type="entry name" value="ATP-DEPENDENT HELICASE HRQ1"/>
    <property type="match status" value="1"/>
</dbReference>
<dbReference type="GO" id="GO:0005524">
    <property type="term" value="F:ATP binding"/>
    <property type="evidence" value="ECO:0007669"/>
    <property type="project" value="UniProtKB-KW"/>
</dbReference>
<organism evidence="5 6">
    <name type="scientific">Aerophobetes bacterium</name>
    <dbReference type="NCBI Taxonomy" id="2030807"/>
    <lineage>
        <taxon>Bacteria</taxon>
        <taxon>Candidatus Aerophobota</taxon>
    </lineage>
</organism>
<dbReference type="SMART" id="SM00487">
    <property type="entry name" value="DEXDc"/>
    <property type="match status" value="1"/>
</dbReference>
<dbReference type="InterPro" id="IPR038720">
    <property type="entry name" value="YprB_RNase_H-like_dom"/>
</dbReference>
<dbReference type="SUPFAM" id="SSF53098">
    <property type="entry name" value="Ribonuclease H-like"/>
    <property type="match status" value="1"/>
</dbReference>
<keyword evidence="2" id="KW-0067">ATP-binding</keyword>
<dbReference type="GO" id="GO:0006289">
    <property type="term" value="P:nucleotide-excision repair"/>
    <property type="evidence" value="ECO:0007669"/>
    <property type="project" value="TreeGrafter"/>
</dbReference>
<feature type="domain" description="Helicase C-terminal" evidence="4">
    <location>
        <begin position="271"/>
        <end position="423"/>
    </location>
</feature>
<evidence type="ECO:0000256" key="1">
    <source>
        <dbReference type="ARBA" id="ARBA00022741"/>
    </source>
</evidence>
<reference evidence="5 6" key="1">
    <citation type="submission" date="2018-06" db="EMBL/GenBank/DDBJ databases">
        <title>Extensive metabolic versatility and redundancy in microbially diverse, dynamic hydrothermal sediments.</title>
        <authorList>
            <person name="Dombrowski N."/>
            <person name="Teske A."/>
            <person name="Baker B.J."/>
        </authorList>
    </citation>
    <scope>NUCLEOTIDE SEQUENCE [LARGE SCALE GENOMIC DNA]</scope>
    <source>
        <strain evidence="5">B47_G16</strain>
    </source>
</reference>
<evidence type="ECO:0000313" key="5">
    <source>
        <dbReference type="EMBL" id="RLE09795.1"/>
    </source>
</evidence>
<dbReference type="InterPro" id="IPR018973">
    <property type="entry name" value="MZB"/>
</dbReference>
<dbReference type="InterPro" id="IPR011545">
    <property type="entry name" value="DEAD/DEAH_box_helicase_dom"/>
</dbReference>
<dbReference type="Gene3D" id="3.30.420.10">
    <property type="entry name" value="Ribonuclease H-like superfamily/Ribonuclease H"/>
    <property type="match status" value="1"/>
</dbReference>
<dbReference type="InterPro" id="IPR014001">
    <property type="entry name" value="Helicase_ATP-bd"/>
</dbReference>
<evidence type="ECO:0000259" key="4">
    <source>
        <dbReference type="PROSITE" id="PS51194"/>
    </source>
</evidence>
<accession>A0A497E5E9</accession>
<feature type="domain" description="Helicase ATP-binding" evidence="3">
    <location>
        <begin position="65"/>
        <end position="247"/>
    </location>
</feature>
<protein>
    <submittedName>
        <fullName evidence="5">DEAD/DEAH box helicase</fullName>
    </submittedName>
</protein>
<proteinExistence type="predicted"/>
<gene>
    <name evidence="5" type="ORF">DRJ00_03325</name>
</gene>
<dbReference type="Proteomes" id="UP000279422">
    <property type="component" value="Unassembled WGS sequence"/>
</dbReference>
<dbReference type="CDD" id="cd17923">
    <property type="entry name" value="DEXHc_Hrq1-like"/>
    <property type="match status" value="1"/>
</dbReference>
<dbReference type="Gene3D" id="3.40.50.300">
    <property type="entry name" value="P-loop containing nucleotide triphosphate hydrolases"/>
    <property type="match status" value="2"/>
</dbReference>
<dbReference type="InterPro" id="IPR055227">
    <property type="entry name" value="HRQ1_WHD"/>
</dbReference>
<dbReference type="Pfam" id="PF22982">
    <property type="entry name" value="WHD_HRQ1"/>
    <property type="match status" value="1"/>
</dbReference>
<dbReference type="Pfam" id="PF00271">
    <property type="entry name" value="Helicase_C"/>
    <property type="match status" value="1"/>
</dbReference>
<dbReference type="Pfam" id="PF09369">
    <property type="entry name" value="MZB"/>
    <property type="match status" value="1"/>
</dbReference>
<keyword evidence="1" id="KW-0547">Nucleotide-binding</keyword>
<evidence type="ECO:0000256" key="2">
    <source>
        <dbReference type="ARBA" id="ARBA00022840"/>
    </source>
</evidence>
<dbReference type="EMBL" id="QMPZ01000029">
    <property type="protein sequence ID" value="RLE09795.1"/>
    <property type="molecule type" value="Genomic_DNA"/>
</dbReference>
<dbReference type="InterPro" id="IPR036397">
    <property type="entry name" value="RNaseH_sf"/>
</dbReference>
<dbReference type="PROSITE" id="PS51192">
    <property type="entry name" value="HELICASE_ATP_BIND_1"/>
    <property type="match status" value="1"/>
</dbReference>
<dbReference type="AlphaFoldDB" id="A0A497E5E9"/>
<dbReference type="GO" id="GO:0043138">
    <property type="term" value="F:3'-5' DNA helicase activity"/>
    <property type="evidence" value="ECO:0007669"/>
    <property type="project" value="TreeGrafter"/>
</dbReference>
<dbReference type="PANTHER" id="PTHR47957">
    <property type="entry name" value="ATP-DEPENDENT HELICASE HRQ1"/>
    <property type="match status" value="1"/>
</dbReference>
<evidence type="ECO:0000313" key="6">
    <source>
        <dbReference type="Proteomes" id="UP000279422"/>
    </source>
</evidence>
<dbReference type="GO" id="GO:0003676">
    <property type="term" value="F:nucleic acid binding"/>
    <property type="evidence" value="ECO:0007669"/>
    <property type="project" value="InterPro"/>
</dbReference>
<sequence length="953" mass="110053">MSGVKRFLEELKKDPYYSDRIVHIEKIPERKSRHAEVKKPLPEVIRRYLSSSKIEKLYLHQAKAIDAVREGKNVVITSSTGSGKSLIYNLCVWEAIIKDPTKRALYLFPTKALTQDQLDGIIEFTSFFPDLKITSEIYDGDTSSYRRKNIKKRVPHILLTNPDMLQMGILPFHSSWKDFFSCLSFVVLDEIHTYRGIFGTHVAHILRRLRRILNLYSSKVQFIASSATIDDAACFARELVGEKFFPVSEDGSPSPKKYFLLWKAKASPYSEACHVFLKCIDEGLRTILFTKSRRATELISFFIKEMRPELSSKVAPYRAGYLPSERRDIERKLFEGKLLGIISTSALELGIDVGNLDCCILLGYPGTSVSTWQRAGRVGRGQRDALIIMVGLEDALDQYFLRHPREFFSRGWEKMIINTKNEPITLEHLPCAASEYPLSEDDERIYGESFFPCLKALEREGKLLKDREAKRWYARRRYPQRRINIRSIGETYSIIDLKTGKVMGDVDETRVYRECHPGAIYLHHFKEYEIVQLDEISRCVYAQRRDVGYYTQASSWEKIEIITPQREKDFALFKVRLGKVKVTERIVGFEKRRKSDQSLISEHQLNLPAKSFETISLWLEVPFEMAADMRNRGLDLAGSLHALEHAVIAIFPLKVSCDRQDLGGRSFLFHDQTMRASVFIYDSYPGGAGLVERGFELFVELLESCLNLIKECPCTDGCPSCIQSPNCGSGNRTLDKRGAIFLLEHLLSSKKLRVQKELKPLVLSRKSFPEKESRKRTKNILFLDIETQRSAEEVGGWQNRHLMRVSIAVTYSMKKGKFKVFTEENIEELFQELLRAELVVGFNIKGFDYQVLSYYGSFDFSRIPTLDILEEVVRYLGFRLSLEHLCQVTLGFGKLGNGLDAIRWFEEGNMGKLIQYCKRDVELVRRLYEYGRENGYLLFKDKEERVLRIPVSW</sequence>
<dbReference type="Pfam" id="PF00270">
    <property type="entry name" value="DEAD"/>
    <property type="match status" value="1"/>
</dbReference>
<dbReference type="GO" id="GO:0036297">
    <property type="term" value="P:interstrand cross-link repair"/>
    <property type="evidence" value="ECO:0007669"/>
    <property type="project" value="TreeGrafter"/>
</dbReference>
<comment type="caution">
    <text evidence="5">The sequence shown here is derived from an EMBL/GenBank/DDBJ whole genome shotgun (WGS) entry which is preliminary data.</text>
</comment>
<dbReference type="InterPro" id="IPR027417">
    <property type="entry name" value="P-loop_NTPase"/>
</dbReference>
<dbReference type="InterPro" id="IPR012337">
    <property type="entry name" value="RNaseH-like_sf"/>
</dbReference>
<dbReference type="InterPro" id="IPR001650">
    <property type="entry name" value="Helicase_C-like"/>
</dbReference>
<dbReference type="SMART" id="SM00490">
    <property type="entry name" value="HELICc"/>
    <property type="match status" value="1"/>
</dbReference>
<dbReference type="SUPFAM" id="SSF52540">
    <property type="entry name" value="P-loop containing nucleoside triphosphate hydrolases"/>
    <property type="match status" value="1"/>
</dbReference>
<dbReference type="Pfam" id="PF13482">
    <property type="entry name" value="RNase_H_2"/>
    <property type="match status" value="1"/>
</dbReference>
<keyword evidence="5" id="KW-0347">Helicase</keyword>
<name>A0A497E5E9_UNCAE</name>